<gene>
    <name evidence="1" type="ORF">SLS62_006163</name>
</gene>
<accession>A0AAN9YRH8</accession>
<evidence type="ECO:0000313" key="2">
    <source>
        <dbReference type="Proteomes" id="UP001320420"/>
    </source>
</evidence>
<dbReference type="PANTHER" id="PTHR30613">
    <property type="entry name" value="UNCHARACTERIZED PROTEIN YBIU-RELATED"/>
    <property type="match status" value="1"/>
</dbReference>
<dbReference type="Pfam" id="PF07350">
    <property type="entry name" value="Gig2-like"/>
    <property type="match status" value="1"/>
</dbReference>
<sequence length="436" mass="48088">MPHVVENWPAWKEFGIAPDKTTQGLDFAKAKADVIAQYGEEALRRSWIKVCNDLEAVTENLSTLGSASIPVLQMEDIRDHGLSVEQRTELKSRGCCVVRGVIPEVDAKDLFQDMKNLVADNPGKIPGWPVESPSMLRLYNSPTQIAVRTHPNQILLQRTLNELFHDASNETSPEPLSYTDAARIRPAGQPFLGLGPHIDAGSLCRWADPQYRKVYDSIFSGNPELHDAFDLGIRKDADQFLFKANAHSQVFRSFQGWTALTPASPSAGTLLLYPNISSVIAYVVLRPFFSPPANKEDIMDASKWTFDPESSWFPGTMKDESQRLSPSSHPHLRLQKCLTYIPNMNPGDTVWWHTDMCHAVDPEHNGSGDASVVYVAACPTTAINKAHVKAQLQAGLLGKGPPDSPDIDVDETKLKGYKGFADVSTEGKAVLGFNLL</sequence>
<dbReference type="Proteomes" id="UP001320420">
    <property type="component" value="Unassembled WGS sequence"/>
</dbReference>
<reference evidence="1 2" key="1">
    <citation type="submission" date="2024-02" db="EMBL/GenBank/DDBJ databases">
        <title>De novo assembly and annotation of 12 fungi associated with fruit tree decline syndrome in Ontario, Canada.</title>
        <authorList>
            <person name="Sulman M."/>
            <person name="Ellouze W."/>
            <person name="Ilyukhin E."/>
        </authorList>
    </citation>
    <scope>NUCLEOTIDE SEQUENCE [LARGE SCALE GENOMIC DNA]</scope>
    <source>
        <strain evidence="1 2">M11/M66-122</strain>
    </source>
</reference>
<dbReference type="Gene3D" id="2.60.120.330">
    <property type="entry name" value="B-lactam Antibiotic, Isopenicillin N Synthase, Chain"/>
    <property type="match status" value="1"/>
</dbReference>
<dbReference type="AlphaFoldDB" id="A0AAN9YRH8"/>
<dbReference type="InterPro" id="IPR027443">
    <property type="entry name" value="IPNS-like_sf"/>
</dbReference>
<protein>
    <recommendedName>
        <fullName evidence="3">DUF1479-domain-containing protein</fullName>
    </recommendedName>
</protein>
<organism evidence="1 2">
    <name type="scientific">Diatrype stigma</name>
    <dbReference type="NCBI Taxonomy" id="117547"/>
    <lineage>
        <taxon>Eukaryota</taxon>
        <taxon>Fungi</taxon>
        <taxon>Dikarya</taxon>
        <taxon>Ascomycota</taxon>
        <taxon>Pezizomycotina</taxon>
        <taxon>Sordariomycetes</taxon>
        <taxon>Xylariomycetidae</taxon>
        <taxon>Xylariales</taxon>
        <taxon>Diatrypaceae</taxon>
        <taxon>Diatrype</taxon>
    </lineage>
</organism>
<proteinExistence type="predicted"/>
<name>A0AAN9YRH8_9PEZI</name>
<evidence type="ECO:0000313" key="1">
    <source>
        <dbReference type="EMBL" id="KAK7751862.1"/>
    </source>
</evidence>
<dbReference type="EMBL" id="JAKJXP020000044">
    <property type="protein sequence ID" value="KAK7751862.1"/>
    <property type="molecule type" value="Genomic_DNA"/>
</dbReference>
<evidence type="ECO:0008006" key="3">
    <source>
        <dbReference type="Google" id="ProtNLM"/>
    </source>
</evidence>
<comment type="caution">
    <text evidence="1">The sequence shown here is derived from an EMBL/GenBank/DDBJ whole genome shotgun (WGS) entry which is preliminary data.</text>
</comment>
<keyword evidence="2" id="KW-1185">Reference proteome</keyword>
<dbReference type="InterPro" id="IPR010856">
    <property type="entry name" value="Gig2-like"/>
</dbReference>
<dbReference type="PANTHER" id="PTHR30613:SF1">
    <property type="entry name" value="DUF1479 DOMAIN PROTEIN (AFU_ORTHOLOGUE AFUA_5G09280)"/>
    <property type="match status" value="1"/>
</dbReference>
<dbReference type="SUPFAM" id="SSF51197">
    <property type="entry name" value="Clavaminate synthase-like"/>
    <property type="match status" value="1"/>
</dbReference>